<gene>
    <name evidence="3" type="ORF">IMCC12053_151</name>
</gene>
<dbReference type="GO" id="GO:0016887">
    <property type="term" value="F:ATP hydrolysis activity"/>
    <property type="evidence" value="ECO:0007669"/>
    <property type="project" value="InterPro"/>
</dbReference>
<name>A0A0N7HI33_9RHOB</name>
<evidence type="ECO:0000256" key="1">
    <source>
        <dbReference type="SAM" id="MobiDB-lite"/>
    </source>
</evidence>
<sequence>MPTITVMAPDSALAMDEVIRRLGDGAYILSTCQQDGMIQIKATNDPMNAVPKRASAVQTVFEDELEHQFFGGAGPRVSVTVNEGAPRSRASERPKLVAISGERVNAEPSGARLGNAFGAKELTDIEHTDTIRLPRWLSEKQSKEATKQPADLLRPLNDLLDKPPEPSETIKAQDVAQEAEPTALETEHTHEAVNFAEQEPSVETRLRRLEKALGLDPMESRLPSNNHTHYVGQDLLRNGISAPLLAAALNELASFEEAEQPISQSDVVSLLAERMVSSQASLALDADVLFVIGASGSGKTTLAAKFAALLSETREERAIALIDLQDATSSRMGLLTHLGRLINVPVREWDTERKEDWAVPGAGQSLIVDVSCSLEELQGLWPLLQAKFEGKRCHTVLAQSSGASIARIEQVLDAAADLKPEVVLTKLDECECSLVELSAVMTGQAKIGWLAGTRSLVGNLAQASALIMEQYILGCLTQENQNTPEAELEASE</sequence>
<reference evidence="4" key="1">
    <citation type="submission" date="2015-05" db="EMBL/GenBank/DDBJ databases">
        <authorList>
            <person name="Oh H.-M."/>
            <person name="Yang J.-A."/>
            <person name="Cho J.-C."/>
            <person name="Kang I."/>
        </authorList>
    </citation>
    <scope>NUCLEOTIDE SEQUENCE [LARGE SCALE GENOMIC DNA]</scope>
    <source>
        <strain evidence="4">IMCC 12053</strain>
    </source>
</reference>
<evidence type="ECO:0000259" key="2">
    <source>
        <dbReference type="Pfam" id="PF13401"/>
    </source>
</evidence>
<dbReference type="AlphaFoldDB" id="A0A0N7HI33"/>
<feature type="domain" description="ORC1/DEAH AAA+ ATPase" evidence="2">
    <location>
        <begin position="286"/>
        <end position="351"/>
    </location>
</feature>
<dbReference type="PATRIC" id="fig|1397108.4.peg.159"/>
<dbReference type="Gene3D" id="3.40.50.300">
    <property type="entry name" value="P-loop containing nucleotide triphosphate hydrolases"/>
    <property type="match status" value="1"/>
</dbReference>
<dbReference type="Proteomes" id="UP000064920">
    <property type="component" value="Chromosome"/>
</dbReference>
<dbReference type="EMBL" id="CP012023">
    <property type="protein sequence ID" value="ALI54101.1"/>
    <property type="molecule type" value="Genomic_DNA"/>
</dbReference>
<feature type="region of interest" description="Disordered" evidence="1">
    <location>
        <begin position="160"/>
        <end position="190"/>
    </location>
</feature>
<evidence type="ECO:0000313" key="3">
    <source>
        <dbReference type="EMBL" id="ALI54101.1"/>
    </source>
</evidence>
<dbReference type="KEGG" id="cmar:IMCC12053_151"/>
<organism evidence="3 4">
    <name type="scientific">Celeribacter marinus</name>
    <dbReference type="NCBI Taxonomy" id="1397108"/>
    <lineage>
        <taxon>Bacteria</taxon>
        <taxon>Pseudomonadati</taxon>
        <taxon>Pseudomonadota</taxon>
        <taxon>Alphaproteobacteria</taxon>
        <taxon>Rhodobacterales</taxon>
        <taxon>Roseobacteraceae</taxon>
        <taxon>Celeribacter</taxon>
    </lineage>
</organism>
<dbReference type="InterPro" id="IPR049945">
    <property type="entry name" value="AAA_22"/>
</dbReference>
<proteinExistence type="predicted"/>
<dbReference type="Pfam" id="PF13401">
    <property type="entry name" value="AAA_22"/>
    <property type="match status" value="1"/>
</dbReference>
<dbReference type="RefSeq" id="WP_156320721.1">
    <property type="nucleotide sequence ID" value="NZ_CP012023.1"/>
</dbReference>
<evidence type="ECO:0000313" key="4">
    <source>
        <dbReference type="Proteomes" id="UP000064920"/>
    </source>
</evidence>
<protein>
    <recommendedName>
        <fullName evidence="2">ORC1/DEAH AAA+ ATPase domain-containing protein</fullName>
    </recommendedName>
</protein>
<dbReference type="STRING" id="1397108.IMCC12053_151"/>
<keyword evidence="4" id="KW-1185">Reference proteome</keyword>
<accession>A0A0N7HI33</accession>
<dbReference type="SUPFAM" id="SSF52540">
    <property type="entry name" value="P-loop containing nucleoside triphosphate hydrolases"/>
    <property type="match status" value="1"/>
</dbReference>
<dbReference type="InterPro" id="IPR027417">
    <property type="entry name" value="P-loop_NTPase"/>
</dbReference>